<feature type="domain" description="NAD-dependent epimerase/dehydratase" evidence="10">
    <location>
        <begin position="227"/>
        <end position="270"/>
    </location>
</feature>
<evidence type="ECO:0000256" key="3">
    <source>
        <dbReference type="ARBA" id="ARBA00012371"/>
    </source>
</evidence>
<dbReference type="InterPro" id="IPR001509">
    <property type="entry name" value="Epimerase_deHydtase"/>
</dbReference>
<comment type="function">
    <text evidence="9">Catalyzes the two-step NADP-dependent conversion of GDP-4-dehydro-6-deoxy-D-mannose to GDP-fucose, involving an epimerase and a reductase reaction.</text>
</comment>
<comment type="pathway">
    <text evidence="1 9">Nucleotide-sugar biosynthesis; GDP-L-fucose biosynthesis via de novo pathway; GDP-L-fucose from GDP-alpha-D-mannose: step 2/2.</text>
</comment>
<dbReference type="GO" id="GO:0070401">
    <property type="term" value="F:NADP+ binding"/>
    <property type="evidence" value="ECO:0007669"/>
    <property type="project" value="UniProtKB-UniRule"/>
</dbReference>
<evidence type="ECO:0000256" key="9">
    <source>
        <dbReference type="HAMAP-Rule" id="MF_00956"/>
    </source>
</evidence>
<feature type="binding site" evidence="9">
    <location>
        <position position="234"/>
    </location>
    <ligand>
        <name>substrate</name>
    </ligand>
</feature>
<feature type="site" description="Important for catalytic activity" evidence="9">
    <location>
        <position position="110"/>
    </location>
</feature>
<feature type="binding site" evidence="9">
    <location>
        <position position="241"/>
    </location>
    <ligand>
        <name>substrate</name>
    </ligand>
</feature>
<evidence type="ECO:0000256" key="2">
    <source>
        <dbReference type="ARBA" id="ARBA00005959"/>
    </source>
</evidence>
<keyword evidence="6 9" id="KW-0413">Isomerase</keyword>
<evidence type="ECO:0000256" key="5">
    <source>
        <dbReference type="ARBA" id="ARBA00023002"/>
    </source>
</evidence>
<gene>
    <name evidence="9" type="primary">fcl</name>
    <name evidence="11" type="ORF">MMIC_P2435</name>
</gene>
<evidence type="ECO:0000259" key="10">
    <source>
        <dbReference type="Pfam" id="PF01370"/>
    </source>
</evidence>
<sequence length="343" mass="37725">MEKGSKVYIAGHRGLVGSAIVRVLKEAGYENLLLRTSAETDLRNQAAVDALFAAEKPDYVFLAAAKVGGIYANDTYPADFIRDNLQIQTNVIDAAYRSRTKRLLFLGSSCIYPKPAPQPMPESCLLTGELEPTNEWYAIAKIAGIKMCQAYQKQYGFDAISAMPTNLYGPNDNFDLEKSHVLPALIRKFHLAKLAMAGDAEGIMEDEVRYGAIPNDVKESLGLNSGLSPKVILWGSGGPYREFLHVDDMADACLFLMNRQVVPNNLFNVGTGTDITIRAVAELVQKIVGFSGEVVWDASKPDGTPRKLMDVSRLHDLGWKARISLEDGIRAAYAHYCDQTETL</sequence>
<dbReference type="Proteomes" id="UP000231632">
    <property type="component" value="Unassembled WGS sequence"/>
</dbReference>
<keyword evidence="4 9" id="KW-0521">NADP</keyword>
<evidence type="ECO:0000256" key="4">
    <source>
        <dbReference type="ARBA" id="ARBA00022857"/>
    </source>
</evidence>
<feature type="active site" description="Proton donor/acceptor" evidence="9">
    <location>
        <position position="137"/>
    </location>
</feature>
<dbReference type="FunFam" id="3.40.50.720:FF:000101">
    <property type="entry name" value="GDP-L-fucose synthase"/>
    <property type="match status" value="1"/>
</dbReference>
<dbReference type="InterPro" id="IPR036291">
    <property type="entry name" value="NAD(P)-bd_dom_sf"/>
</dbReference>
<comment type="catalytic activity">
    <reaction evidence="8 9">
        <text>GDP-beta-L-fucose + NADP(+) = GDP-4-dehydro-alpha-D-rhamnose + NADPH + H(+)</text>
        <dbReference type="Rhea" id="RHEA:18885"/>
        <dbReference type="ChEBI" id="CHEBI:15378"/>
        <dbReference type="ChEBI" id="CHEBI:57273"/>
        <dbReference type="ChEBI" id="CHEBI:57783"/>
        <dbReference type="ChEBI" id="CHEBI:57964"/>
        <dbReference type="ChEBI" id="CHEBI:58349"/>
        <dbReference type="EC" id="1.1.1.271"/>
    </reaction>
</comment>
<comment type="caution">
    <text evidence="11">The sequence shown here is derived from an EMBL/GenBank/DDBJ whole genome shotgun (WGS) entry which is preliminary data.</text>
</comment>
<dbReference type="Gene3D" id="3.90.25.10">
    <property type="entry name" value="UDP-galactose 4-epimerase, domain 1"/>
    <property type="match status" value="1"/>
</dbReference>
<feature type="domain" description="NAD-dependent epimerase/dehydratase" evidence="10">
    <location>
        <begin position="7"/>
        <end position="201"/>
    </location>
</feature>
<dbReference type="HAMAP" id="MF_00956">
    <property type="entry name" value="GDP_fucose_synth"/>
    <property type="match status" value="1"/>
</dbReference>
<evidence type="ECO:0000313" key="11">
    <source>
        <dbReference type="EMBL" id="GAV21446.1"/>
    </source>
</evidence>
<dbReference type="Gene3D" id="3.40.50.720">
    <property type="entry name" value="NAD(P)-binding Rossmann-like Domain"/>
    <property type="match status" value="1"/>
</dbReference>
<keyword evidence="7 9" id="KW-0511">Multifunctional enzyme</keyword>
<feature type="binding site" evidence="9">
    <location>
        <position position="302"/>
    </location>
    <ligand>
        <name>substrate</name>
    </ligand>
</feature>
<dbReference type="PANTHER" id="PTHR43238:SF1">
    <property type="entry name" value="GDP-L-FUCOSE SYNTHASE"/>
    <property type="match status" value="1"/>
</dbReference>
<dbReference type="OrthoDB" id="9811425at2"/>
<feature type="site" description="Important for catalytic activity" evidence="9">
    <location>
        <position position="108"/>
    </location>
</feature>
<dbReference type="GO" id="GO:0050577">
    <property type="term" value="F:GDP-L-fucose synthase activity"/>
    <property type="evidence" value="ECO:0007669"/>
    <property type="project" value="UniProtKB-UniRule"/>
</dbReference>
<evidence type="ECO:0000256" key="7">
    <source>
        <dbReference type="ARBA" id="ARBA00023268"/>
    </source>
</evidence>
<proteinExistence type="inferred from homology"/>
<dbReference type="Pfam" id="PF01370">
    <property type="entry name" value="Epimerase"/>
    <property type="match status" value="2"/>
</dbReference>
<evidence type="ECO:0000256" key="8">
    <source>
        <dbReference type="ARBA" id="ARBA00051935"/>
    </source>
</evidence>
<dbReference type="RefSeq" id="WP_072660735.1">
    <property type="nucleotide sequence ID" value="NZ_BDFD01000035.1"/>
</dbReference>
<dbReference type="STRING" id="1921010.MMIC_P2435"/>
<dbReference type="AlphaFoldDB" id="A0A1L8CR95"/>
<reference evidence="11 12" key="1">
    <citation type="journal article" date="2017" name="Arch. Microbiol.">
        <title>Mariprofundus micogutta sp. nov., a novel iron-oxidizing zetaproteobacterium isolated from a deep-sea hydrothermal field at the Bayonnaise knoll of the Izu-Ogasawara arc, and a description of Mariprofundales ord. nov. and Zetaproteobacteria classis nov.</title>
        <authorList>
            <person name="Makita H."/>
            <person name="Tanaka E."/>
            <person name="Mitsunobu S."/>
            <person name="Miyazaki M."/>
            <person name="Nunoura T."/>
            <person name="Uematsu K."/>
            <person name="Takaki Y."/>
            <person name="Nishi S."/>
            <person name="Shimamura S."/>
            <person name="Takai K."/>
        </authorList>
    </citation>
    <scope>NUCLEOTIDE SEQUENCE [LARGE SCALE GENOMIC DNA]</scope>
    <source>
        <strain evidence="11 12">ET2</strain>
    </source>
</reference>
<evidence type="ECO:0000256" key="1">
    <source>
        <dbReference type="ARBA" id="ARBA00004883"/>
    </source>
</evidence>
<accession>A0A1L8CR95</accession>
<feature type="binding site" evidence="9">
    <location>
        <position position="141"/>
    </location>
    <ligand>
        <name>NADP(+)</name>
        <dbReference type="ChEBI" id="CHEBI:58349"/>
    </ligand>
</feature>
<dbReference type="EMBL" id="BDFD01000035">
    <property type="protein sequence ID" value="GAV21446.1"/>
    <property type="molecule type" value="Genomic_DNA"/>
</dbReference>
<feature type="binding site" evidence="9">
    <location>
        <begin position="106"/>
        <end position="109"/>
    </location>
    <ligand>
        <name>NADP(+)</name>
        <dbReference type="ChEBI" id="CHEBI:58349"/>
    </ligand>
</feature>
<feature type="binding site" evidence="9">
    <location>
        <begin position="11"/>
        <end position="17"/>
    </location>
    <ligand>
        <name>NADP(+)</name>
        <dbReference type="ChEBI" id="CHEBI:58349"/>
    </ligand>
</feature>
<feature type="binding site" evidence="9">
    <location>
        <begin position="164"/>
        <end position="167"/>
    </location>
    <ligand>
        <name>NADP(+)</name>
        <dbReference type="ChEBI" id="CHEBI:58349"/>
    </ligand>
</feature>
<keyword evidence="12" id="KW-1185">Reference proteome</keyword>
<feature type="binding site" evidence="9">
    <location>
        <position position="180"/>
    </location>
    <ligand>
        <name>NADP(+)</name>
        <dbReference type="ChEBI" id="CHEBI:58349"/>
    </ligand>
</feature>
<dbReference type="CDD" id="cd05239">
    <property type="entry name" value="GDP_FS_SDR_e"/>
    <property type="match status" value="1"/>
</dbReference>
<dbReference type="UniPathway" id="UPA00128">
    <property type="reaction ID" value="UER00191"/>
</dbReference>
<evidence type="ECO:0000313" key="12">
    <source>
        <dbReference type="Proteomes" id="UP000231632"/>
    </source>
</evidence>
<dbReference type="SUPFAM" id="SSF51735">
    <property type="entry name" value="NAD(P)-binding Rossmann-fold domains"/>
    <property type="match status" value="1"/>
</dbReference>
<dbReference type="GO" id="GO:0042351">
    <property type="term" value="P:'de novo' GDP-L-fucose biosynthetic process"/>
    <property type="evidence" value="ECO:0007669"/>
    <property type="project" value="UniProtKB-UniRule"/>
</dbReference>
<organism evidence="11 12">
    <name type="scientific">Mariprofundus micogutta</name>
    <dbReference type="NCBI Taxonomy" id="1921010"/>
    <lineage>
        <taxon>Bacteria</taxon>
        <taxon>Pseudomonadati</taxon>
        <taxon>Pseudomonadota</taxon>
        <taxon>Candidatius Mariprofundia</taxon>
        <taxon>Mariprofundales</taxon>
        <taxon>Mariprofundaceae</taxon>
        <taxon>Mariprofundus</taxon>
    </lineage>
</organism>
<protein>
    <recommendedName>
        <fullName evidence="3 9">GDP-L-fucose synthase</fullName>
        <ecNumber evidence="3 9">1.1.1.271</ecNumber>
    </recommendedName>
    <alternativeName>
        <fullName evidence="9">GDP-4-keto-6-deoxy-D-mannose-3,5-epimerase-4-reductase</fullName>
    </alternativeName>
</protein>
<dbReference type="InterPro" id="IPR028614">
    <property type="entry name" value="GDP_fucose/colitose_synth"/>
</dbReference>
<dbReference type="GO" id="GO:0016853">
    <property type="term" value="F:isomerase activity"/>
    <property type="evidence" value="ECO:0007669"/>
    <property type="project" value="UniProtKB-KW"/>
</dbReference>
<dbReference type="EC" id="1.1.1.271" evidence="3 9"/>
<keyword evidence="5 9" id="KW-0560">Oxidoreductase</keyword>
<comment type="similarity">
    <text evidence="2 9">Belongs to the NAD(P)-dependent epimerase/dehydratase family. Fucose synthase subfamily.</text>
</comment>
<dbReference type="PANTHER" id="PTHR43238">
    <property type="entry name" value="GDP-L-FUCOSE SYNTHASE"/>
    <property type="match status" value="1"/>
</dbReference>
<evidence type="ECO:0000256" key="6">
    <source>
        <dbReference type="ARBA" id="ARBA00023235"/>
    </source>
</evidence>
<feature type="binding site" evidence="9">
    <location>
        <position position="188"/>
    </location>
    <ligand>
        <name>substrate</name>
    </ligand>
</feature>
<name>A0A1L8CR95_9PROT</name>